<protein>
    <submittedName>
        <fullName evidence="4">NUDIX hydrolase</fullName>
    </submittedName>
</protein>
<dbReference type="SUPFAM" id="SSF55811">
    <property type="entry name" value="Nudix"/>
    <property type="match status" value="1"/>
</dbReference>
<dbReference type="InterPro" id="IPR015797">
    <property type="entry name" value="NUDIX_hydrolase-like_dom_sf"/>
</dbReference>
<keyword evidence="1 2" id="KW-0378">Hydrolase</keyword>
<dbReference type="GO" id="GO:0016787">
    <property type="term" value="F:hydrolase activity"/>
    <property type="evidence" value="ECO:0007669"/>
    <property type="project" value="UniProtKB-KW"/>
</dbReference>
<proteinExistence type="inferred from homology"/>
<evidence type="ECO:0000313" key="5">
    <source>
        <dbReference type="Proteomes" id="UP001348817"/>
    </source>
</evidence>
<dbReference type="InterPro" id="IPR020476">
    <property type="entry name" value="Nudix_hydrolase"/>
</dbReference>
<dbReference type="CDD" id="cd18873">
    <property type="entry name" value="NUDIX_NadM_like"/>
    <property type="match status" value="1"/>
</dbReference>
<dbReference type="PROSITE" id="PS51462">
    <property type="entry name" value="NUDIX"/>
    <property type="match status" value="1"/>
</dbReference>
<name>A0AAU9CQJ6_9BACT</name>
<evidence type="ECO:0000259" key="3">
    <source>
        <dbReference type="PROSITE" id="PS51462"/>
    </source>
</evidence>
<dbReference type="AlphaFoldDB" id="A0AAU9CQJ6"/>
<keyword evidence="5" id="KW-1185">Reference proteome</keyword>
<evidence type="ECO:0000256" key="1">
    <source>
        <dbReference type="ARBA" id="ARBA00022801"/>
    </source>
</evidence>
<dbReference type="PRINTS" id="PR00502">
    <property type="entry name" value="NUDIXFAMILY"/>
</dbReference>
<evidence type="ECO:0000256" key="2">
    <source>
        <dbReference type="RuleBase" id="RU003476"/>
    </source>
</evidence>
<dbReference type="PANTHER" id="PTHR43736:SF4">
    <property type="entry name" value="SLR1690 PROTEIN"/>
    <property type="match status" value="1"/>
</dbReference>
<dbReference type="PROSITE" id="PS00893">
    <property type="entry name" value="NUDIX_BOX"/>
    <property type="match status" value="1"/>
</dbReference>
<organism evidence="4 5">
    <name type="scientific">Fulvitalea axinellae</name>
    <dbReference type="NCBI Taxonomy" id="1182444"/>
    <lineage>
        <taxon>Bacteria</taxon>
        <taxon>Pseudomonadati</taxon>
        <taxon>Bacteroidota</taxon>
        <taxon>Cytophagia</taxon>
        <taxon>Cytophagales</taxon>
        <taxon>Persicobacteraceae</taxon>
        <taxon>Fulvitalea</taxon>
    </lineage>
</organism>
<dbReference type="PANTHER" id="PTHR43736">
    <property type="entry name" value="ADP-RIBOSE PYROPHOSPHATASE"/>
    <property type="match status" value="1"/>
</dbReference>
<dbReference type="InterPro" id="IPR036388">
    <property type="entry name" value="WH-like_DNA-bd_sf"/>
</dbReference>
<dbReference type="Pfam" id="PF00293">
    <property type="entry name" value="NUDIX"/>
    <property type="match status" value="1"/>
</dbReference>
<accession>A0AAU9CQJ6</accession>
<reference evidence="4 5" key="1">
    <citation type="submission" date="2021-12" db="EMBL/GenBank/DDBJ databases">
        <title>Genome sequencing of bacteria with rrn-lacking chromosome and rrn-plasmid.</title>
        <authorList>
            <person name="Anda M."/>
            <person name="Iwasaki W."/>
        </authorList>
    </citation>
    <scope>NUCLEOTIDE SEQUENCE [LARGE SCALE GENOMIC DNA]</scope>
    <source>
        <strain evidence="4 5">DSM 100852</strain>
    </source>
</reference>
<dbReference type="InterPro" id="IPR054105">
    <property type="entry name" value="WHD_NrtR"/>
</dbReference>
<dbReference type="InterPro" id="IPR000086">
    <property type="entry name" value="NUDIX_hydrolase_dom"/>
</dbReference>
<dbReference type="Proteomes" id="UP001348817">
    <property type="component" value="Chromosome"/>
</dbReference>
<dbReference type="KEGG" id="fax:FUAX_00740"/>
<dbReference type="SUPFAM" id="SSF46785">
    <property type="entry name" value="Winged helix' DNA-binding domain"/>
    <property type="match status" value="1"/>
</dbReference>
<sequence>MNISQNIKVAVDAVVFGYEEGQVRILLIKQKFGVYKDRWALPGGFVLDGESLSGAVERELREESGVAVDYMEQLCTFGDDVARDPRAQVISVAYLALVNPSKLRLRASSDAKEAKWFPADNIPELAFDHNTIIAKGLERLKAKVSYQPLGFDLLEKEFPFSDLENLYRAILGRDIDRRNFRKKLMSFGFLEETDKMRKIGSGRPAKLFVFNKQEYRRLESEGIHFEIKYA</sequence>
<gene>
    <name evidence="4" type="ORF">FUAX_00740</name>
</gene>
<feature type="domain" description="Nudix hydrolase" evidence="3">
    <location>
        <begin position="6"/>
        <end position="141"/>
    </location>
</feature>
<dbReference type="InterPro" id="IPR020084">
    <property type="entry name" value="NUDIX_hydrolase_CS"/>
</dbReference>
<dbReference type="Gene3D" id="1.10.10.10">
    <property type="entry name" value="Winged helix-like DNA-binding domain superfamily/Winged helix DNA-binding domain"/>
    <property type="match status" value="1"/>
</dbReference>
<comment type="similarity">
    <text evidence="2">Belongs to the Nudix hydrolase family.</text>
</comment>
<dbReference type="EMBL" id="AP025314">
    <property type="protein sequence ID" value="BDD07642.1"/>
    <property type="molecule type" value="Genomic_DNA"/>
</dbReference>
<evidence type="ECO:0000313" key="4">
    <source>
        <dbReference type="EMBL" id="BDD07642.1"/>
    </source>
</evidence>
<dbReference type="RefSeq" id="WP_338392955.1">
    <property type="nucleotide sequence ID" value="NZ_AP025314.1"/>
</dbReference>
<dbReference type="Gene3D" id="3.90.79.10">
    <property type="entry name" value="Nucleoside Triphosphate Pyrophosphohydrolase"/>
    <property type="match status" value="1"/>
</dbReference>
<dbReference type="Pfam" id="PF21906">
    <property type="entry name" value="WHD_NrtR"/>
    <property type="match status" value="1"/>
</dbReference>
<dbReference type="InterPro" id="IPR036390">
    <property type="entry name" value="WH_DNA-bd_sf"/>
</dbReference>